<dbReference type="GO" id="GO:0006302">
    <property type="term" value="P:double-strand break repair"/>
    <property type="evidence" value="ECO:0007669"/>
    <property type="project" value="TreeGrafter"/>
</dbReference>
<gene>
    <name evidence="9" type="primary">recF</name>
    <name evidence="11" type="ORF">UR89_C0024G0008</name>
</gene>
<dbReference type="GO" id="GO:0006260">
    <property type="term" value="P:DNA replication"/>
    <property type="evidence" value="ECO:0007669"/>
    <property type="project" value="UniProtKB-UniRule"/>
</dbReference>
<comment type="function">
    <text evidence="9">The RecF protein is involved in DNA metabolism; it is required for DNA replication and normal SOS inducibility. RecF binds preferentially to single-stranded, linear DNA. It also seems to bind ATP.</text>
</comment>
<dbReference type="Pfam" id="PF02463">
    <property type="entry name" value="SMC_N"/>
    <property type="match status" value="1"/>
</dbReference>
<dbReference type="GO" id="GO:0000731">
    <property type="term" value="P:DNA synthesis involved in DNA repair"/>
    <property type="evidence" value="ECO:0007669"/>
    <property type="project" value="TreeGrafter"/>
</dbReference>
<evidence type="ECO:0000313" key="11">
    <source>
        <dbReference type="EMBL" id="KKP86399.1"/>
    </source>
</evidence>
<keyword evidence="9" id="KW-0234">DNA repair</keyword>
<evidence type="ECO:0000256" key="7">
    <source>
        <dbReference type="ARBA" id="ARBA00022840"/>
    </source>
</evidence>
<dbReference type="EMBL" id="LBQX01000024">
    <property type="protein sequence ID" value="KKP86399.1"/>
    <property type="molecule type" value="Genomic_DNA"/>
</dbReference>
<accession>A0A0G0CWX8</accession>
<sequence>MILKNISFHNFRNFDKFSFKLSPEATIIIGKNSKGKTNLLESIHFIITGTGFREEKEDELISFHKSKMDINSVFTNDKNLFSFQIILDRKDEKTVKTYFDNKTKRSPANYKKELPGVVLFTPEQIDIIKGAPSLRRDYFNKIISIFDLAYKTHLNNYEQALRKRNKILEKNQRGIYVLEELDFWNQYLEKEAEYIINKRQKYVEYLNTNQKLDSKLFSIQYLKNEFTVEKAKQSFEKEIYIRRTIIGPQKDDFKIMMDDGENNKNIHYFGSRSEERLAIFWLKINELKYHEEKRKNPILLLDDIFSELDVDNKKIVLNLIKKYQTVATTTEDEIIDKIKSNKEVISL</sequence>
<dbReference type="PATRIC" id="fig|1618479.3.peg.397"/>
<dbReference type="InterPro" id="IPR001238">
    <property type="entry name" value="DNA-binding_RecF"/>
</dbReference>
<keyword evidence="9" id="KW-0227">DNA damage</keyword>
<protein>
    <recommendedName>
        <fullName evidence="3 9">DNA replication and repair protein RecF</fullName>
    </recommendedName>
</protein>
<dbReference type="SUPFAM" id="SSF52540">
    <property type="entry name" value="P-loop containing nucleoside triphosphate hydrolases"/>
    <property type="match status" value="1"/>
</dbReference>
<dbReference type="Gene3D" id="3.40.50.300">
    <property type="entry name" value="P-loop containing nucleotide triphosphate hydrolases"/>
    <property type="match status" value="1"/>
</dbReference>
<feature type="domain" description="RecF/RecN/SMC N-terminal" evidence="10">
    <location>
        <begin position="3"/>
        <end position="340"/>
    </location>
</feature>
<evidence type="ECO:0000256" key="3">
    <source>
        <dbReference type="ARBA" id="ARBA00020170"/>
    </source>
</evidence>
<evidence type="ECO:0000256" key="1">
    <source>
        <dbReference type="ARBA" id="ARBA00004496"/>
    </source>
</evidence>
<dbReference type="InterPro" id="IPR042174">
    <property type="entry name" value="RecF_2"/>
</dbReference>
<evidence type="ECO:0000313" key="12">
    <source>
        <dbReference type="Proteomes" id="UP000034536"/>
    </source>
</evidence>
<dbReference type="AlphaFoldDB" id="A0A0G0CWX8"/>
<evidence type="ECO:0000256" key="2">
    <source>
        <dbReference type="ARBA" id="ARBA00008016"/>
    </source>
</evidence>
<evidence type="ECO:0000256" key="4">
    <source>
        <dbReference type="ARBA" id="ARBA00022490"/>
    </source>
</evidence>
<dbReference type="HAMAP" id="MF_00365">
    <property type="entry name" value="RecF"/>
    <property type="match status" value="1"/>
</dbReference>
<organism evidence="11 12">
    <name type="scientific">Candidatus Roizmanbacteria bacterium GW2011_GWA2_35_8</name>
    <dbReference type="NCBI Taxonomy" id="1618479"/>
    <lineage>
        <taxon>Bacteria</taxon>
        <taxon>Candidatus Roizmaniibacteriota</taxon>
    </lineage>
</organism>
<comment type="caution">
    <text evidence="11">The sequence shown here is derived from an EMBL/GenBank/DDBJ whole genome shotgun (WGS) entry which is preliminary data.</text>
</comment>
<keyword evidence="8 9" id="KW-0238">DNA-binding</keyword>
<evidence type="ECO:0000256" key="9">
    <source>
        <dbReference type="HAMAP-Rule" id="MF_00365"/>
    </source>
</evidence>
<keyword evidence="5 9" id="KW-0235">DNA replication</keyword>
<reference evidence="11 12" key="1">
    <citation type="journal article" date="2015" name="Nature">
        <title>rRNA introns, odd ribosomes, and small enigmatic genomes across a large radiation of phyla.</title>
        <authorList>
            <person name="Brown C.T."/>
            <person name="Hug L.A."/>
            <person name="Thomas B.C."/>
            <person name="Sharon I."/>
            <person name="Castelle C.J."/>
            <person name="Singh A."/>
            <person name="Wilkins M.J."/>
            <person name="Williams K.H."/>
            <person name="Banfield J.F."/>
        </authorList>
    </citation>
    <scope>NUCLEOTIDE SEQUENCE [LARGE SCALE GENOMIC DNA]</scope>
</reference>
<comment type="subcellular location">
    <subcellularLocation>
        <location evidence="1 9">Cytoplasm</location>
    </subcellularLocation>
</comment>
<evidence type="ECO:0000256" key="8">
    <source>
        <dbReference type="ARBA" id="ARBA00023125"/>
    </source>
</evidence>
<feature type="binding site" evidence="9">
    <location>
        <begin position="30"/>
        <end position="37"/>
    </location>
    <ligand>
        <name>ATP</name>
        <dbReference type="ChEBI" id="CHEBI:30616"/>
    </ligand>
</feature>
<keyword evidence="9" id="KW-0742">SOS response</keyword>
<dbReference type="GO" id="GO:0009432">
    <property type="term" value="P:SOS response"/>
    <property type="evidence" value="ECO:0007669"/>
    <property type="project" value="UniProtKB-UniRule"/>
</dbReference>
<dbReference type="InterPro" id="IPR027417">
    <property type="entry name" value="P-loop_NTPase"/>
</dbReference>
<dbReference type="PANTHER" id="PTHR32182:SF0">
    <property type="entry name" value="DNA REPLICATION AND REPAIR PROTEIN RECF"/>
    <property type="match status" value="1"/>
</dbReference>
<dbReference type="NCBIfam" id="TIGR00611">
    <property type="entry name" value="recf"/>
    <property type="match status" value="1"/>
</dbReference>
<dbReference type="Gene3D" id="1.20.1050.90">
    <property type="entry name" value="RecF/RecN/SMC, N-terminal domain"/>
    <property type="match status" value="1"/>
</dbReference>
<dbReference type="GO" id="GO:0005524">
    <property type="term" value="F:ATP binding"/>
    <property type="evidence" value="ECO:0007669"/>
    <property type="project" value="UniProtKB-UniRule"/>
</dbReference>
<dbReference type="InterPro" id="IPR018078">
    <property type="entry name" value="DNA-binding_RecF_CS"/>
</dbReference>
<dbReference type="GO" id="GO:0003697">
    <property type="term" value="F:single-stranded DNA binding"/>
    <property type="evidence" value="ECO:0007669"/>
    <property type="project" value="UniProtKB-UniRule"/>
</dbReference>
<proteinExistence type="inferred from homology"/>
<dbReference type="InterPro" id="IPR003395">
    <property type="entry name" value="RecF/RecN/SMC_N"/>
</dbReference>
<evidence type="ECO:0000259" key="10">
    <source>
        <dbReference type="Pfam" id="PF02463"/>
    </source>
</evidence>
<dbReference type="PANTHER" id="PTHR32182">
    <property type="entry name" value="DNA REPLICATION AND REPAIR PROTEIN RECF"/>
    <property type="match status" value="1"/>
</dbReference>
<dbReference type="Proteomes" id="UP000034536">
    <property type="component" value="Unassembled WGS sequence"/>
</dbReference>
<dbReference type="GO" id="GO:0005737">
    <property type="term" value="C:cytoplasm"/>
    <property type="evidence" value="ECO:0007669"/>
    <property type="project" value="UniProtKB-SubCell"/>
</dbReference>
<keyword evidence="7 9" id="KW-0067">ATP-binding</keyword>
<name>A0A0G0CWX8_9BACT</name>
<keyword evidence="6 9" id="KW-0547">Nucleotide-binding</keyword>
<evidence type="ECO:0000256" key="6">
    <source>
        <dbReference type="ARBA" id="ARBA00022741"/>
    </source>
</evidence>
<dbReference type="PROSITE" id="PS00617">
    <property type="entry name" value="RECF_1"/>
    <property type="match status" value="1"/>
</dbReference>
<comment type="similarity">
    <text evidence="2 9">Belongs to the RecF family.</text>
</comment>
<keyword evidence="4 9" id="KW-0963">Cytoplasm</keyword>
<evidence type="ECO:0000256" key="5">
    <source>
        <dbReference type="ARBA" id="ARBA00022705"/>
    </source>
</evidence>